<feature type="transmembrane region" description="Helical" evidence="7">
    <location>
        <begin position="287"/>
        <end position="309"/>
    </location>
</feature>
<dbReference type="InterPro" id="IPR050171">
    <property type="entry name" value="MFS_Transporters"/>
</dbReference>
<feature type="transmembrane region" description="Helical" evidence="7">
    <location>
        <begin position="141"/>
        <end position="159"/>
    </location>
</feature>
<keyword evidence="6 7" id="KW-0472">Membrane</keyword>
<evidence type="ECO:0000256" key="2">
    <source>
        <dbReference type="ARBA" id="ARBA00022448"/>
    </source>
</evidence>
<keyword evidence="10" id="KW-1185">Reference proteome</keyword>
<proteinExistence type="predicted"/>
<sequence length="407" mass="42899">MPIPSDHAPKKTSTGFLFFLALSLMVSLMNSSAPTPLYPSFQEALHLSAVDLTFIFGSYGAGVLLSLMTTASLAGRLKDLRVLLIPAALLVFIGAGLFSRGHSLEALCTARLIAGFGAGAITTGVNLTLVRFGPADNGKLAALLATLAMVIGLALGPVLSGAALQLKLYPLALPFWLIMVLNLTALLGALLLWPRQSIERSASTNDRDAKPMSLVASLRGIGLPFHLCAWSVFFSWSFAACVFVMGPASAEQLLGLNDHGVFGYSISAYLLIAGASQLLCQRLDARRALLSGLLAQGVALLILLVGFYYTSLMLAAVGLVIGGYAYGAIFVGSARLINQLATSRNPARLISYFYITVYLFNGVPVPLGMMVDSLGTSQAINVCLSFFFGAAVALSIIAKKIRFTPPG</sequence>
<dbReference type="InterPro" id="IPR011701">
    <property type="entry name" value="MFS"/>
</dbReference>
<dbReference type="GO" id="GO:0005886">
    <property type="term" value="C:plasma membrane"/>
    <property type="evidence" value="ECO:0007669"/>
    <property type="project" value="UniProtKB-SubCell"/>
</dbReference>
<dbReference type="EMBL" id="WNNK01000003">
    <property type="protein sequence ID" value="MUF03807.1"/>
    <property type="molecule type" value="Genomic_DNA"/>
</dbReference>
<feature type="transmembrane region" description="Helical" evidence="7">
    <location>
        <begin position="12"/>
        <end position="33"/>
    </location>
</feature>
<accession>A0A6I3W0U9</accession>
<evidence type="ECO:0000313" key="9">
    <source>
        <dbReference type="EMBL" id="MUF03807.1"/>
    </source>
</evidence>
<feature type="transmembrane region" description="Helical" evidence="7">
    <location>
        <begin position="315"/>
        <end position="337"/>
    </location>
</feature>
<dbReference type="Gene3D" id="1.20.1250.20">
    <property type="entry name" value="MFS general substrate transporter like domains"/>
    <property type="match status" value="2"/>
</dbReference>
<evidence type="ECO:0000256" key="3">
    <source>
        <dbReference type="ARBA" id="ARBA00022475"/>
    </source>
</evidence>
<dbReference type="SUPFAM" id="SSF103473">
    <property type="entry name" value="MFS general substrate transporter"/>
    <property type="match status" value="1"/>
</dbReference>
<dbReference type="GO" id="GO:0022857">
    <property type="term" value="F:transmembrane transporter activity"/>
    <property type="evidence" value="ECO:0007669"/>
    <property type="project" value="InterPro"/>
</dbReference>
<evidence type="ECO:0000256" key="6">
    <source>
        <dbReference type="ARBA" id="ARBA00023136"/>
    </source>
</evidence>
<dbReference type="AlphaFoldDB" id="A0A6I3W0U9"/>
<dbReference type="OrthoDB" id="6836481at2"/>
<feature type="transmembrane region" description="Helical" evidence="7">
    <location>
        <begin position="45"/>
        <end position="68"/>
    </location>
</feature>
<gene>
    <name evidence="9" type="ORF">GNF76_05645</name>
</gene>
<feature type="transmembrane region" description="Helical" evidence="7">
    <location>
        <begin position="349"/>
        <end position="367"/>
    </location>
</feature>
<dbReference type="RefSeq" id="WP_155582188.1">
    <property type="nucleotide sequence ID" value="NZ_JBHSTH010000021.1"/>
</dbReference>
<organism evidence="9 10">
    <name type="scientific">Pseudomonas spelaei</name>
    <dbReference type="NCBI Taxonomy" id="1055469"/>
    <lineage>
        <taxon>Bacteria</taxon>
        <taxon>Pseudomonadati</taxon>
        <taxon>Pseudomonadota</taxon>
        <taxon>Gammaproteobacteria</taxon>
        <taxon>Pseudomonadales</taxon>
        <taxon>Pseudomonadaceae</taxon>
        <taxon>Pseudomonas</taxon>
    </lineage>
</organism>
<dbReference type="PANTHER" id="PTHR23517">
    <property type="entry name" value="RESISTANCE PROTEIN MDTM, PUTATIVE-RELATED-RELATED"/>
    <property type="match status" value="1"/>
</dbReference>
<dbReference type="PROSITE" id="PS50850">
    <property type="entry name" value="MFS"/>
    <property type="match status" value="1"/>
</dbReference>
<name>A0A6I3W0U9_9PSED</name>
<dbReference type="Pfam" id="PF07690">
    <property type="entry name" value="MFS_1"/>
    <property type="match status" value="1"/>
</dbReference>
<dbReference type="InterPro" id="IPR036259">
    <property type="entry name" value="MFS_trans_sf"/>
</dbReference>
<feature type="transmembrane region" description="Helical" evidence="7">
    <location>
        <begin position="171"/>
        <end position="193"/>
    </location>
</feature>
<evidence type="ECO:0000256" key="7">
    <source>
        <dbReference type="SAM" id="Phobius"/>
    </source>
</evidence>
<dbReference type="PANTHER" id="PTHR23517:SF13">
    <property type="entry name" value="MAJOR FACILITATOR SUPERFAMILY MFS_1"/>
    <property type="match status" value="1"/>
</dbReference>
<feature type="transmembrane region" description="Helical" evidence="7">
    <location>
        <begin position="110"/>
        <end position="129"/>
    </location>
</feature>
<evidence type="ECO:0000259" key="8">
    <source>
        <dbReference type="PROSITE" id="PS50850"/>
    </source>
</evidence>
<protein>
    <submittedName>
        <fullName evidence="9">MFS transporter</fullName>
    </submittedName>
</protein>
<comment type="caution">
    <text evidence="9">The sequence shown here is derived from an EMBL/GenBank/DDBJ whole genome shotgun (WGS) entry which is preliminary data.</text>
</comment>
<keyword evidence="5 7" id="KW-1133">Transmembrane helix</keyword>
<comment type="subcellular location">
    <subcellularLocation>
        <location evidence="1">Cell membrane</location>
        <topology evidence="1">Multi-pass membrane protein</topology>
    </subcellularLocation>
</comment>
<evidence type="ECO:0000313" key="10">
    <source>
        <dbReference type="Proteomes" id="UP000438196"/>
    </source>
</evidence>
<feature type="transmembrane region" description="Helical" evidence="7">
    <location>
        <begin position="227"/>
        <end position="249"/>
    </location>
</feature>
<evidence type="ECO:0000256" key="4">
    <source>
        <dbReference type="ARBA" id="ARBA00022692"/>
    </source>
</evidence>
<feature type="transmembrane region" description="Helical" evidence="7">
    <location>
        <begin position="379"/>
        <end position="398"/>
    </location>
</feature>
<dbReference type="InterPro" id="IPR020846">
    <property type="entry name" value="MFS_dom"/>
</dbReference>
<feature type="domain" description="Major facilitator superfamily (MFS) profile" evidence="8">
    <location>
        <begin position="16"/>
        <end position="407"/>
    </location>
</feature>
<keyword evidence="4 7" id="KW-0812">Transmembrane</keyword>
<keyword evidence="3" id="KW-1003">Cell membrane</keyword>
<dbReference type="Proteomes" id="UP000438196">
    <property type="component" value="Unassembled WGS sequence"/>
</dbReference>
<keyword evidence="2" id="KW-0813">Transport</keyword>
<evidence type="ECO:0000256" key="5">
    <source>
        <dbReference type="ARBA" id="ARBA00022989"/>
    </source>
</evidence>
<feature type="transmembrane region" description="Helical" evidence="7">
    <location>
        <begin position="80"/>
        <end position="98"/>
    </location>
</feature>
<feature type="transmembrane region" description="Helical" evidence="7">
    <location>
        <begin position="261"/>
        <end position="280"/>
    </location>
</feature>
<reference evidence="9 10" key="1">
    <citation type="submission" date="2019-11" db="EMBL/GenBank/DDBJ databases">
        <title>Pseudomonas karstica sp. nov. and Pseudomonas spelaei sp. nov. from karst caves.</title>
        <authorList>
            <person name="Zeman M."/>
        </authorList>
    </citation>
    <scope>NUCLEOTIDE SEQUENCE [LARGE SCALE GENOMIC DNA]</scope>
    <source>
        <strain evidence="9 10">CCM 7893</strain>
    </source>
</reference>
<evidence type="ECO:0000256" key="1">
    <source>
        <dbReference type="ARBA" id="ARBA00004651"/>
    </source>
</evidence>